<organism evidence="2 3">
    <name type="scientific">Thalassomonas haliotis</name>
    <dbReference type="NCBI Taxonomy" id="485448"/>
    <lineage>
        <taxon>Bacteria</taxon>
        <taxon>Pseudomonadati</taxon>
        <taxon>Pseudomonadota</taxon>
        <taxon>Gammaproteobacteria</taxon>
        <taxon>Alteromonadales</taxon>
        <taxon>Colwelliaceae</taxon>
        <taxon>Thalassomonas</taxon>
    </lineage>
</organism>
<evidence type="ECO:0000313" key="3">
    <source>
        <dbReference type="Proteomes" id="UP001215231"/>
    </source>
</evidence>
<reference evidence="2 3" key="1">
    <citation type="journal article" date="2022" name="Mar. Drugs">
        <title>Bioassay-Guided Fractionation Leads to the Detection of Cholic Acid Generated by the Rare Thalassomonas sp.</title>
        <authorList>
            <person name="Pheiffer F."/>
            <person name="Schneider Y.K."/>
            <person name="Hansen E.H."/>
            <person name="Andersen J.H."/>
            <person name="Isaksson J."/>
            <person name="Busche T."/>
            <person name="R C."/>
            <person name="Kalinowski J."/>
            <person name="Zyl L.V."/>
            <person name="Trindade M."/>
        </authorList>
    </citation>
    <scope>NUCLEOTIDE SEQUENCE [LARGE SCALE GENOMIC DNA]</scope>
    <source>
        <strain evidence="2 3">A5K-61T</strain>
    </source>
</reference>
<accession>A0ABY7V8P5</accession>
<dbReference type="SUPFAM" id="SSF51197">
    <property type="entry name" value="Clavaminate synthase-like"/>
    <property type="match status" value="1"/>
</dbReference>
<gene>
    <name evidence="2" type="ORF">H3N35_16925</name>
</gene>
<protein>
    <recommendedName>
        <fullName evidence="1">Isopenicillin N synthase-like Fe(2+) 2OG dioxygenase domain-containing protein</fullName>
    </recommendedName>
</protein>
<evidence type="ECO:0000259" key="1">
    <source>
        <dbReference type="Pfam" id="PF03171"/>
    </source>
</evidence>
<name>A0ABY7V8P5_9GAMM</name>
<dbReference type="RefSeq" id="WP_274049987.1">
    <property type="nucleotide sequence ID" value="NZ_CP059693.1"/>
</dbReference>
<sequence>MLAHYPVIENAPQQALSGCGEHTDYGLSTLLLHDGNPGLQVKTRQGKWLAADASAA</sequence>
<feature type="domain" description="Isopenicillin N synthase-like Fe(2+) 2OG dioxygenase" evidence="1">
    <location>
        <begin position="2"/>
        <end position="51"/>
    </location>
</feature>
<dbReference type="Proteomes" id="UP001215231">
    <property type="component" value="Chromosome"/>
</dbReference>
<evidence type="ECO:0000313" key="2">
    <source>
        <dbReference type="EMBL" id="WDE09978.1"/>
    </source>
</evidence>
<proteinExistence type="predicted"/>
<dbReference type="EMBL" id="CP059693">
    <property type="protein sequence ID" value="WDE09978.1"/>
    <property type="molecule type" value="Genomic_DNA"/>
</dbReference>
<keyword evidence="3" id="KW-1185">Reference proteome</keyword>
<dbReference type="Pfam" id="PF03171">
    <property type="entry name" value="2OG-FeII_Oxy"/>
    <property type="match status" value="1"/>
</dbReference>
<dbReference type="InterPro" id="IPR027443">
    <property type="entry name" value="IPNS-like_sf"/>
</dbReference>
<dbReference type="InterPro" id="IPR044861">
    <property type="entry name" value="IPNS-like_FE2OG_OXY"/>
</dbReference>
<dbReference type="Gene3D" id="2.60.120.330">
    <property type="entry name" value="B-lactam Antibiotic, Isopenicillin N Synthase, Chain"/>
    <property type="match status" value="1"/>
</dbReference>